<keyword evidence="5" id="KW-1185">Reference proteome</keyword>
<dbReference type="InterPro" id="IPR050330">
    <property type="entry name" value="Bact_OuterMem_StrucFunc"/>
</dbReference>
<accession>A0ABT4UFU4</accession>
<dbReference type="Gene3D" id="3.30.1330.60">
    <property type="entry name" value="OmpA-like domain"/>
    <property type="match status" value="1"/>
</dbReference>
<evidence type="ECO:0000313" key="5">
    <source>
        <dbReference type="Proteomes" id="UP001210231"/>
    </source>
</evidence>
<dbReference type="InterPro" id="IPR006665">
    <property type="entry name" value="OmpA-like"/>
</dbReference>
<dbReference type="Pfam" id="PF06078">
    <property type="entry name" value="DUF937"/>
    <property type="match status" value="1"/>
</dbReference>
<proteinExistence type="predicted"/>
<evidence type="ECO:0000313" key="4">
    <source>
        <dbReference type="EMBL" id="MDA3613227.1"/>
    </source>
</evidence>
<dbReference type="SUPFAM" id="SSF103088">
    <property type="entry name" value="OmpA-like"/>
    <property type="match status" value="1"/>
</dbReference>
<evidence type="ECO:0000256" key="1">
    <source>
        <dbReference type="PROSITE-ProRule" id="PRU00473"/>
    </source>
</evidence>
<dbReference type="InterPro" id="IPR036737">
    <property type="entry name" value="OmpA-like_sf"/>
</dbReference>
<comment type="caution">
    <text evidence="4">The sequence shown here is derived from an EMBL/GenBank/DDBJ whole genome shotgun (WGS) entry which is preliminary data.</text>
</comment>
<dbReference type="InterPro" id="IPR009282">
    <property type="entry name" value="DUF937"/>
</dbReference>
<evidence type="ECO:0000259" key="3">
    <source>
        <dbReference type="PROSITE" id="PS51123"/>
    </source>
</evidence>
<dbReference type="Proteomes" id="UP001210231">
    <property type="component" value="Unassembled WGS sequence"/>
</dbReference>
<dbReference type="PROSITE" id="PS51123">
    <property type="entry name" value="OMPA_2"/>
    <property type="match status" value="1"/>
</dbReference>
<dbReference type="Pfam" id="PF00691">
    <property type="entry name" value="OmpA"/>
    <property type="match status" value="1"/>
</dbReference>
<sequence length="449" mass="48220">MAFNIISELKEYLNNDLVSKLSQTFNESESDTQKAVDGIVPVAVGSLISQAQNSPSGLSGIFNLVKSAGNTSWLDTVSGLFKGDSNPHLNTDNSGILSNLFSGDLISKITSVISSFSGVKNETSKGLLAVITPLVLHLFGKKANQEGLSESGFASLLSSQKSNLEAAVPSGLGGILSGAGLGSLSNWFSTGSHAATGHDTHVPHTPPTYNNQTEEPKSNSWLPWLLLAIAALAIWFFSTKGCNASHDAKDGHEHETVAVDTNSHHTDEPTSEPTTYPTINGKLDTETNEFWYEVGDLKTFDLPNGTKIEIPEFSTEANLIKFLNDNNAKIDSVKGNWFEFTNVKFKTGGTEISDTSLLQLQNLEKIARAYPKAVFKIGGYTDNTGDSAKNVTLSQKRAEVVFNTLKKLGVAAKQLTNAEGYGPLWPIADNATAEGRAINRRVAINVKEK</sequence>
<feature type="region of interest" description="Disordered" evidence="2">
    <location>
        <begin position="260"/>
        <end position="280"/>
    </location>
</feature>
<protein>
    <submittedName>
        <fullName evidence="4">OmpA family protein</fullName>
    </submittedName>
</protein>
<dbReference type="RefSeq" id="WP_407029560.1">
    <property type="nucleotide sequence ID" value="NZ_JAQGEF010000001.1"/>
</dbReference>
<reference evidence="4 5" key="1">
    <citation type="submission" date="2022-12" db="EMBL/GenBank/DDBJ databases">
        <title>Chitinophagaceae gen. sp. nov., a new member of the family Chitinophagaceae, isolated from soil in a chemical factory.</title>
        <authorList>
            <person name="Ke Z."/>
        </authorList>
    </citation>
    <scope>NUCLEOTIDE SEQUENCE [LARGE SCALE GENOMIC DNA]</scope>
    <source>
        <strain evidence="4 5">LY-5</strain>
    </source>
</reference>
<organism evidence="4 5">
    <name type="scientific">Polluticaenibacter yanchengensis</name>
    <dbReference type="NCBI Taxonomy" id="3014562"/>
    <lineage>
        <taxon>Bacteria</taxon>
        <taxon>Pseudomonadati</taxon>
        <taxon>Bacteroidota</taxon>
        <taxon>Chitinophagia</taxon>
        <taxon>Chitinophagales</taxon>
        <taxon>Chitinophagaceae</taxon>
        <taxon>Polluticaenibacter</taxon>
    </lineage>
</organism>
<feature type="domain" description="OmpA-like" evidence="3">
    <location>
        <begin position="332"/>
        <end position="449"/>
    </location>
</feature>
<evidence type="ECO:0000256" key="2">
    <source>
        <dbReference type="SAM" id="MobiDB-lite"/>
    </source>
</evidence>
<keyword evidence="1" id="KW-0472">Membrane</keyword>
<dbReference type="CDD" id="cd07185">
    <property type="entry name" value="OmpA_C-like"/>
    <property type="match status" value="1"/>
</dbReference>
<dbReference type="EMBL" id="JAQGEF010000001">
    <property type="protein sequence ID" value="MDA3613227.1"/>
    <property type="molecule type" value="Genomic_DNA"/>
</dbReference>
<name>A0ABT4UFU4_9BACT</name>
<dbReference type="PANTHER" id="PTHR30329">
    <property type="entry name" value="STATOR ELEMENT OF FLAGELLAR MOTOR COMPLEX"/>
    <property type="match status" value="1"/>
</dbReference>
<gene>
    <name evidence="4" type="ORF">O3P16_00280</name>
</gene>
<dbReference type="PANTHER" id="PTHR30329:SF21">
    <property type="entry name" value="LIPOPROTEIN YIAD-RELATED"/>
    <property type="match status" value="1"/>
</dbReference>